<accession>A0ABT0RY59</accession>
<keyword evidence="4" id="KW-0677">Repeat</keyword>
<evidence type="ECO:0000256" key="2">
    <source>
        <dbReference type="ARBA" id="ARBA00004613"/>
    </source>
</evidence>
<dbReference type="Pfam" id="PF08548">
    <property type="entry name" value="Peptidase_M10_C"/>
    <property type="match status" value="2"/>
</dbReference>
<dbReference type="PRINTS" id="PR00313">
    <property type="entry name" value="CABNDNGRPT"/>
</dbReference>
<dbReference type="Gene3D" id="2.150.10.10">
    <property type="entry name" value="Serralysin-like metalloprotease, C-terminal"/>
    <property type="match status" value="1"/>
</dbReference>
<reference evidence="6 7" key="1">
    <citation type="submission" date="2022-05" db="EMBL/GenBank/DDBJ databases">
        <authorList>
            <person name="Jo J.-H."/>
            <person name="Im W.-T."/>
        </authorList>
    </citation>
    <scope>NUCLEOTIDE SEQUENCE [LARGE SCALE GENOMIC DNA]</scope>
    <source>
        <strain evidence="6 7">NSE70-1</strain>
    </source>
</reference>
<dbReference type="Pfam" id="PF00353">
    <property type="entry name" value="HemolysinCabind"/>
    <property type="match status" value="1"/>
</dbReference>
<comment type="subcellular location">
    <subcellularLocation>
        <location evidence="2">Secreted</location>
    </subcellularLocation>
</comment>
<dbReference type="InterPro" id="IPR013858">
    <property type="entry name" value="Peptidase_M10B_C"/>
</dbReference>
<evidence type="ECO:0000256" key="1">
    <source>
        <dbReference type="ARBA" id="ARBA00001913"/>
    </source>
</evidence>
<dbReference type="Proteomes" id="UP001203410">
    <property type="component" value="Unassembled WGS sequence"/>
</dbReference>
<evidence type="ECO:0000256" key="4">
    <source>
        <dbReference type="ARBA" id="ARBA00022737"/>
    </source>
</evidence>
<dbReference type="InterPro" id="IPR011049">
    <property type="entry name" value="Serralysin-like_metalloprot_C"/>
</dbReference>
<name>A0ABT0RY59_9SPHN</name>
<evidence type="ECO:0000313" key="7">
    <source>
        <dbReference type="Proteomes" id="UP001203410"/>
    </source>
</evidence>
<dbReference type="SUPFAM" id="SSF51120">
    <property type="entry name" value="beta-Roll"/>
    <property type="match status" value="1"/>
</dbReference>
<feature type="domain" description="Peptidase M10 serralysin C-terminal" evidence="5">
    <location>
        <begin position="1"/>
        <end position="70"/>
    </location>
</feature>
<organism evidence="6 7">
    <name type="scientific">Sphingomonas caseinilyticus</name>
    <dbReference type="NCBI Taxonomy" id="2908205"/>
    <lineage>
        <taxon>Bacteria</taxon>
        <taxon>Pseudomonadati</taxon>
        <taxon>Pseudomonadota</taxon>
        <taxon>Alphaproteobacteria</taxon>
        <taxon>Sphingomonadales</taxon>
        <taxon>Sphingomonadaceae</taxon>
        <taxon>Sphingomonas</taxon>
    </lineage>
</organism>
<sequence>MTTRTGDTTYGFNATADTAGRDAFNFDLTPAPVMAIWDAGGNDTLDASGYATNQVIDLTPGSMSSIGGVTLENAPTLAEVNANRAAAGYPPLSQVNYDIRMANLAANPDAGLLVDNVGIAYGVTIENAVGGSGNDLIIGNDASNRLYGNAGNDTISGGAGVDYMTGGAGNDTFIADINGALVPTKRGTLSLDVIMDFETGDKIDLSAIDANLSKSGDQAFSFIGSAANKGVGQLSYKVFESINGAEKALGMDIDGIDGPGAAGPVTVVFGNVDGGAVDFAIALLNKRGVTAADFVDTSVPTFEASSSTAIEGGGMMKSQKMHASDFLF</sequence>
<gene>
    <name evidence="6" type="ORF">LZ496_13630</name>
</gene>
<dbReference type="EMBL" id="JAMGBA010000004">
    <property type="protein sequence ID" value="MCL6699816.1"/>
    <property type="molecule type" value="Genomic_DNA"/>
</dbReference>
<dbReference type="InterPro" id="IPR001343">
    <property type="entry name" value="Hemolysn_Ca-bd"/>
</dbReference>
<evidence type="ECO:0000313" key="6">
    <source>
        <dbReference type="EMBL" id="MCL6699816.1"/>
    </source>
</evidence>
<comment type="cofactor">
    <cofactor evidence="1">
        <name>Ca(2+)</name>
        <dbReference type="ChEBI" id="CHEBI:29108"/>
    </cofactor>
</comment>
<proteinExistence type="predicted"/>
<evidence type="ECO:0000259" key="5">
    <source>
        <dbReference type="Pfam" id="PF08548"/>
    </source>
</evidence>
<comment type="caution">
    <text evidence="6">The sequence shown here is derived from an EMBL/GenBank/DDBJ whole genome shotgun (WGS) entry which is preliminary data.</text>
</comment>
<feature type="domain" description="Peptidase M10 serralysin C-terminal" evidence="5">
    <location>
        <begin position="107"/>
        <end position="223"/>
    </location>
</feature>
<protein>
    <submittedName>
        <fullName evidence="6">M10 family metallopeptidase C-terminal domain-containing protein</fullName>
    </submittedName>
</protein>
<keyword evidence="7" id="KW-1185">Reference proteome</keyword>
<keyword evidence="3" id="KW-0964">Secreted</keyword>
<evidence type="ECO:0000256" key="3">
    <source>
        <dbReference type="ARBA" id="ARBA00022525"/>
    </source>
</evidence>